<evidence type="ECO:0000313" key="7">
    <source>
        <dbReference type="Proteomes" id="UP000053257"/>
    </source>
</evidence>
<dbReference type="Gene3D" id="3.40.50.720">
    <property type="entry name" value="NAD(P)-binding Rossmann-like Domain"/>
    <property type="match status" value="1"/>
</dbReference>
<dbReference type="InterPro" id="IPR036291">
    <property type="entry name" value="NAD(P)-bd_dom_sf"/>
</dbReference>
<sequence>MADRLKQVSGHLTNSYSRGLLHDEVAIITGEMHGIGKSAALLFAKEGAKVVVSDLDQKKADDVVAEIKAAGGDAIAVSGDVAADDFPQRVLEATIKKYGKLNHIVNNAGFTFDRMLHTTPDDAWDIIQKVHVRAPFRLIRAAAPYMRIKGNKENRSITNVSSTSGLHGNVGQANYAAAKSAVVGLTKTICKEWGVFNVRANTIAYGYVLTRLTQAKEAGASIEIDGKKVALGIPGGRSSVTNTAPSAGGSQAPPGIPLGRGATPDEAAAAMLFLASPLASFVSGHTLEVTGGAGI</sequence>
<dbReference type="SMART" id="SM00822">
    <property type="entry name" value="PKS_KR"/>
    <property type="match status" value="1"/>
</dbReference>
<dbReference type="OrthoDB" id="1393670at2759"/>
<dbReference type="InterPro" id="IPR002347">
    <property type="entry name" value="SDR_fam"/>
</dbReference>
<proteinExistence type="inferred from homology"/>
<organism evidence="6 7">
    <name type="scientific">Phlebiopsis gigantea (strain 11061_1 CR5-6)</name>
    <name type="common">White-rot fungus</name>
    <name type="synonym">Peniophora gigantea</name>
    <dbReference type="NCBI Taxonomy" id="745531"/>
    <lineage>
        <taxon>Eukaryota</taxon>
        <taxon>Fungi</taxon>
        <taxon>Dikarya</taxon>
        <taxon>Basidiomycota</taxon>
        <taxon>Agaricomycotina</taxon>
        <taxon>Agaricomycetes</taxon>
        <taxon>Polyporales</taxon>
        <taxon>Phanerochaetaceae</taxon>
        <taxon>Phlebiopsis</taxon>
    </lineage>
</organism>
<name>A0A0C3SAU5_PHLG1</name>
<dbReference type="PROSITE" id="PS00061">
    <property type="entry name" value="ADH_SHORT"/>
    <property type="match status" value="1"/>
</dbReference>
<accession>A0A0C3SAU5</accession>
<dbReference type="Proteomes" id="UP000053257">
    <property type="component" value="Unassembled WGS sequence"/>
</dbReference>
<keyword evidence="3" id="KW-0560">Oxidoreductase</keyword>
<dbReference type="EMBL" id="KN840499">
    <property type="protein sequence ID" value="KIP07320.1"/>
    <property type="molecule type" value="Genomic_DNA"/>
</dbReference>
<dbReference type="InterPro" id="IPR057326">
    <property type="entry name" value="KR_dom"/>
</dbReference>
<dbReference type="PANTHER" id="PTHR42760:SF133">
    <property type="entry name" value="3-OXOACYL-[ACYL-CARRIER-PROTEIN] REDUCTASE"/>
    <property type="match status" value="1"/>
</dbReference>
<evidence type="ECO:0000256" key="1">
    <source>
        <dbReference type="ARBA" id="ARBA00006484"/>
    </source>
</evidence>
<protein>
    <recommendedName>
        <fullName evidence="5">Ketoreductase domain-containing protein</fullName>
    </recommendedName>
</protein>
<keyword evidence="2" id="KW-0521">NADP</keyword>
<dbReference type="GO" id="GO:0048038">
    <property type="term" value="F:quinone binding"/>
    <property type="evidence" value="ECO:0007669"/>
    <property type="project" value="TreeGrafter"/>
</dbReference>
<dbReference type="PRINTS" id="PR00080">
    <property type="entry name" value="SDRFAMILY"/>
</dbReference>
<evidence type="ECO:0000259" key="5">
    <source>
        <dbReference type="SMART" id="SM00822"/>
    </source>
</evidence>
<dbReference type="Pfam" id="PF00106">
    <property type="entry name" value="adh_short"/>
    <property type="match status" value="1"/>
</dbReference>
<keyword evidence="7" id="KW-1185">Reference proteome</keyword>
<dbReference type="PRINTS" id="PR00081">
    <property type="entry name" value="GDHRDH"/>
</dbReference>
<dbReference type="AlphaFoldDB" id="A0A0C3SAU5"/>
<evidence type="ECO:0000256" key="3">
    <source>
        <dbReference type="ARBA" id="ARBA00023002"/>
    </source>
</evidence>
<dbReference type="Pfam" id="PF13561">
    <property type="entry name" value="adh_short_C2"/>
    <property type="match status" value="1"/>
</dbReference>
<gene>
    <name evidence="6" type="ORF">PHLGIDRAFT_105781</name>
</gene>
<dbReference type="SUPFAM" id="SSF51735">
    <property type="entry name" value="NAD(P)-binding Rossmann-fold domains"/>
    <property type="match status" value="1"/>
</dbReference>
<dbReference type="GO" id="GO:0016616">
    <property type="term" value="F:oxidoreductase activity, acting on the CH-OH group of donors, NAD or NADP as acceptor"/>
    <property type="evidence" value="ECO:0007669"/>
    <property type="project" value="UniProtKB-ARBA"/>
</dbReference>
<feature type="domain" description="Ketoreductase" evidence="5">
    <location>
        <begin position="24"/>
        <end position="196"/>
    </location>
</feature>
<dbReference type="FunFam" id="3.40.50.720:FF:000084">
    <property type="entry name" value="Short-chain dehydrogenase reductase"/>
    <property type="match status" value="1"/>
</dbReference>
<evidence type="ECO:0000256" key="2">
    <source>
        <dbReference type="ARBA" id="ARBA00022857"/>
    </source>
</evidence>
<reference evidence="6 7" key="1">
    <citation type="journal article" date="2014" name="PLoS Genet.">
        <title>Analysis of the Phlebiopsis gigantea genome, transcriptome and secretome provides insight into its pioneer colonization strategies of wood.</title>
        <authorList>
            <person name="Hori C."/>
            <person name="Ishida T."/>
            <person name="Igarashi K."/>
            <person name="Samejima M."/>
            <person name="Suzuki H."/>
            <person name="Master E."/>
            <person name="Ferreira P."/>
            <person name="Ruiz-Duenas F.J."/>
            <person name="Held B."/>
            <person name="Canessa P."/>
            <person name="Larrondo L.F."/>
            <person name="Schmoll M."/>
            <person name="Druzhinina I.S."/>
            <person name="Kubicek C.P."/>
            <person name="Gaskell J.A."/>
            <person name="Kersten P."/>
            <person name="St John F."/>
            <person name="Glasner J."/>
            <person name="Sabat G."/>
            <person name="Splinter BonDurant S."/>
            <person name="Syed K."/>
            <person name="Yadav J."/>
            <person name="Mgbeahuruike A.C."/>
            <person name="Kovalchuk A."/>
            <person name="Asiegbu F.O."/>
            <person name="Lackner G."/>
            <person name="Hoffmeister D."/>
            <person name="Rencoret J."/>
            <person name="Gutierrez A."/>
            <person name="Sun H."/>
            <person name="Lindquist E."/>
            <person name="Barry K."/>
            <person name="Riley R."/>
            <person name="Grigoriev I.V."/>
            <person name="Henrissat B."/>
            <person name="Kues U."/>
            <person name="Berka R.M."/>
            <person name="Martinez A.T."/>
            <person name="Covert S.F."/>
            <person name="Blanchette R.A."/>
            <person name="Cullen D."/>
        </authorList>
    </citation>
    <scope>NUCLEOTIDE SEQUENCE [LARGE SCALE GENOMIC DNA]</scope>
    <source>
        <strain evidence="6 7">11061_1 CR5-6</strain>
    </source>
</reference>
<dbReference type="InterPro" id="IPR020904">
    <property type="entry name" value="Sc_DH/Rdtase_CS"/>
</dbReference>
<evidence type="ECO:0000256" key="4">
    <source>
        <dbReference type="RuleBase" id="RU000363"/>
    </source>
</evidence>
<dbReference type="STRING" id="745531.A0A0C3SAU5"/>
<dbReference type="HOGENOM" id="CLU_010194_1_3_1"/>
<comment type="similarity">
    <text evidence="1 4">Belongs to the short-chain dehydrogenases/reductases (SDR) family.</text>
</comment>
<dbReference type="GO" id="GO:0006633">
    <property type="term" value="P:fatty acid biosynthetic process"/>
    <property type="evidence" value="ECO:0007669"/>
    <property type="project" value="TreeGrafter"/>
</dbReference>
<evidence type="ECO:0000313" key="6">
    <source>
        <dbReference type="EMBL" id="KIP07320.1"/>
    </source>
</evidence>
<dbReference type="PANTHER" id="PTHR42760">
    <property type="entry name" value="SHORT-CHAIN DEHYDROGENASES/REDUCTASES FAMILY MEMBER"/>
    <property type="match status" value="1"/>
</dbReference>